<accession>A0A9K3LKT0</accession>
<dbReference type="OrthoDB" id="1938156at2759"/>
<comment type="similarity">
    <text evidence="2 11 13">Belongs to the calreticulin family.</text>
</comment>
<feature type="region of interest" description="Disordered" evidence="14">
    <location>
        <begin position="208"/>
        <end position="262"/>
    </location>
</feature>
<evidence type="ECO:0000256" key="3">
    <source>
        <dbReference type="ARBA" id="ARBA00022723"/>
    </source>
</evidence>
<dbReference type="PANTHER" id="PTHR11073:SF2">
    <property type="entry name" value="CALRETICULIN"/>
    <property type="match status" value="1"/>
</dbReference>
<comment type="caution">
    <text evidence="15">The sequence shown here is derived from an EMBL/GenBank/DDBJ whole genome shotgun (WGS) entry which is preliminary data.</text>
</comment>
<keyword evidence="10 11" id="KW-0143">Chaperone</keyword>
<comment type="subcellular location">
    <subcellularLocation>
        <location evidence="1 11">Endoplasmic reticulum lumen</location>
    </subcellularLocation>
</comment>
<dbReference type="InterPro" id="IPR009169">
    <property type="entry name" value="Calreticulin"/>
</dbReference>
<dbReference type="GO" id="GO:0005509">
    <property type="term" value="F:calcium ion binding"/>
    <property type="evidence" value="ECO:0007669"/>
    <property type="project" value="InterPro"/>
</dbReference>
<evidence type="ECO:0000256" key="13">
    <source>
        <dbReference type="RuleBase" id="RU362126"/>
    </source>
</evidence>
<sequence length="402" mass="45942">MKFSPLAVLAATCVSPVVGEFYFKENFNDDGWTSRWTESSTWKPKAEMGTWKHTAGEWYGDADDKGIQTSEDARFYGLSAKLDKPFVSGDKPLVIQYTVKHEQNLDCGGAYIKLLPGGDKFDAAAFGGDTPYAVMFGPDVCGTSNKKTHVIFHYDKKNDNLLVKKEVSTETDDLTHLYTLVLNPDNTFQVLIDNKSVRKGSLDEHFDFLPPKQIKDPDAKKPDDWVDKARIPDPEDKKPEGWDDIPAEIPDPDAKKPDDWDDEDDGVWEAPMIDNPDYKGEWKPKMIDNPDYKGKWEHPMIDNPDYKYDEEMYKVCKDGCTHVGFEIWQVKTGTLFDDIIVTDSLEEAEKYAEETFFKKKDGEKKMYDEHMEKQRATDAAMDDDYMGDMGDFDMDGMMGDEF</sequence>
<organism evidence="15 16">
    <name type="scientific">Nitzschia inconspicua</name>
    <dbReference type="NCBI Taxonomy" id="303405"/>
    <lineage>
        <taxon>Eukaryota</taxon>
        <taxon>Sar</taxon>
        <taxon>Stramenopiles</taxon>
        <taxon>Ochrophyta</taxon>
        <taxon>Bacillariophyta</taxon>
        <taxon>Bacillariophyceae</taxon>
        <taxon>Bacillariophycidae</taxon>
        <taxon>Bacillariales</taxon>
        <taxon>Bacillariaceae</taxon>
        <taxon>Nitzschia</taxon>
    </lineage>
</organism>
<evidence type="ECO:0000256" key="4">
    <source>
        <dbReference type="ARBA" id="ARBA00022729"/>
    </source>
</evidence>
<dbReference type="FunFam" id="2.60.120.200:FF:000018">
    <property type="entry name" value="Calreticulin 1b"/>
    <property type="match status" value="1"/>
</dbReference>
<keyword evidence="3" id="KW-0479">Metal-binding</keyword>
<evidence type="ECO:0000256" key="5">
    <source>
        <dbReference type="ARBA" id="ARBA00022734"/>
    </source>
</evidence>
<dbReference type="PROSITE" id="PS00804">
    <property type="entry name" value="CALRETICULIN_2"/>
    <property type="match status" value="1"/>
</dbReference>
<dbReference type="EMBL" id="JAGRRH010000009">
    <property type="protein sequence ID" value="KAG7364265.1"/>
    <property type="molecule type" value="Genomic_DNA"/>
</dbReference>
<evidence type="ECO:0000256" key="10">
    <source>
        <dbReference type="ARBA" id="ARBA00023186"/>
    </source>
</evidence>
<evidence type="ECO:0000256" key="1">
    <source>
        <dbReference type="ARBA" id="ARBA00004319"/>
    </source>
</evidence>
<evidence type="ECO:0000256" key="2">
    <source>
        <dbReference type="ARBA" id="ARBA00010983"/>
    </source>
</evidence>
<feature type="compositionally biased region" description="Basic and acidic residues" evidence="14">
    <location>
        <begin position="208"/>
        <end position="241"/>
    </location>
</feature>
<reference evidence="15" key="2">
    <citation type="submission" date="2021-04" db="EMBL/GenBank/DDBJ databases">
        <authorList>
            <person name="Podell S."/>
        </authorList>
    </citation>
    <scope>NUCLEOTIDE SEQUENCE</scope>
    <source>
        <strain evidence="15">Hildebrandi</strain>
    </source>
</reference>
<evidence type="ECO:0000256" key="8">
    <source>
        <dbReference type="ARBA" id="ARBA00022833"/>
    </source>
</evidence>
<keyword evidence="6" id="KW-0677">Repeat</keyword>
<dbReference type="AlphaFoldDB" id="A0A9K3LKT0"/>
<keyword evidence="4 13" id="KW-0732">Signal</keyword>
<feature type="signal peptide" evidence="13">
    <location>
        <begin position="1"/>
        <end position="19"/>
    </location>
</feature>
<dbReference type="GO" id="GO:0030246">
    <property type="term" value="F:carbohydrate binding"/>
    <property type="evidence" value="ECO:0007669"/>
    <property type="project" value="UniProtKB-KW"/>
</dbReference>
<gene>
    <name evidence="15" type="ORF">IV203_037467</name>
</gene>
<name>A0A9K3LKT0_9STRA</name>
<keyword evidence="5" id="KW-0430">Lectin</keyword>
<dbReference type="Pfam" id="PF00262">
    <property type="entry name" value="Calreticulin"/>
    <property type="match status" value="2"/>
</dbReference>
<evidence type="ECO:0000256" key="11">
    <source>
        <dbReference type="PIRNR" id="PIRNR002356"/>
    </source>
</evidence>
<dbReference type="InterPro" id="IPR018124">
    <property type="entry name" value="Calret/calnex_CS"/>
</dbReference>
<dbReference type="PROSITE" id="PS00805">
    <property type="entry name" value="CALRETICULIN_REPEAT"/>
    <property type="match status" value="1"/>
</dbReference>
<evidence type="ECO:0000256" key="12">
    <source>
        <dbReference type="PIRSR" id="PIRSR601580-3"/>
    </source>
</evidence>
<dbReference type="GO" id="GO:0051082">
    <property type="term" value="F:unfolded protein binding"/>
    <property type="evidence" value="ECO:0007669"/>
    <property type="project" value="InterPro"/>
</dbReference>
<dbReference type="GO" id="GO:0006457">
    <property type="term" value="P:protein folding"/>
    <property type="evidence" value="ECO:0007669"/>
    <property type="project" value="InterPro"/>
</dbReference>
<evidence type="ECO:0000256" key="14">
    <source>
        <dbReference type="SAM" id="MobiDB-lite"/>
    </source>
</evidence>
<evidence type="ECO:0000256" key="9">
    <source>
        <dbReference type="ARBA" id="ARBA00022837"/>
    </source>
</evidence>
<proteinExistence type="inferred from homology"/>
<dbReference type="GO" id="GO:0005789">
    <property type="term" value="C:endoplasmic reticulum membrane"/>
    <property type="evidence" value="ECO:0007669"/>
    <property type="project" value="TreeGrafter"/>
</dbReference>
<dbReference type="PROSITE" id="PS00803">
    <property type="entry name" value="CALRETICULIN_1"/>
    <property type="match status" value="1"/>
</dbReference>
<feature type="chain" id="PRO_5039961450" description="Calreticulin" evidence="13">
    <location>
        <begin position="20"/>
        <end position="402"/>
    </location>
</feature>
<evidence type="ECO:0000256" key="7">
    <source>
        <dbReference type="ARBA" id="ARBA00022824"/>
    </source>
</evidence>
<dbReference type="GO" id="GO:0005788">
    <property type="term" value="C:endoplasmic reticulum lumen"/>
    <property type="evidence" value="ECO:0007669"/>
    <property type="project" value="UniProtKB-SubCell"/>
</dbReference>
<evidence type="ECO:0000313" key="15">
    <source>
        <dbReference type="EMBL" id="KAG7364265.1"/>
    </source>
</evidence>
<keyword evidence="12" id="KW-1015">Disulfide bond</keyword>
<dbReference type="GO" id="GO:0036503">
    <property type="term" value="P:ERAD pathway"/>
    <property type="evidence" value="ECO:0007669"/>
    <property type="project" value="TreeGrafter"/>
</dbReference>
<dbReference type="Proteomes" id="UP000693970">
    <property type="component" value="Unassembled WGS sequence"/>
</dbReference>
<keyword evidence="7 11" id="KW-0256">Endoplasmic reticulum</keyword>
<keyword evidence="8" id="KW-0862">Zinc</keyword>
<evidence type="ECO:0000313" key="16">
    <source>
        <dbReference type="Proteomes" id="UP000693970"/>
    </source>
</evidence>
<keyword evidence="16" id="KW-1185">Reference proteome</keyword>
<dbReference type="InterPro" id="IPR001580">
    <property type="entry name" value="Calret/calnex"/>
</dbReference>
<protein>
    <recommendedName>
        <fullName evidence="11">Calreticulin</fullName>
    </recommendedName>
</protein>
<dbReference type="FunFam" id="2.10.250.10:FF:000002">
    <property type="entry name" value="Calreticulin"/>
    <property type="match status" value="1"/>
</dbReference>
<dbReference type="PIRSF" id="PIRSF002356">
    <property type="entry name" value="Calreticulin"/>
    <property type="match status" value="1"/>
</dbReference>
<reference evidence="15" key="1">
    <citation type="journal article" date="2021" name="Sci. Rep.">
        <title>Diploid genomic architecture of Nitzschia inconspicua, an elite biomass production diatom.</title>
        <authorList>
            <person name="Oliver A."/>
            <person name="Podell S."/>
            <person name="Pinowska A."/>
            <person name="Traller J.C."/>
            <person name="Smith S.R."/>
            <person name="McClure R."/>
            <person name="Beliaev A."/>
            <person name="Bohutskyi P."/>
            <person name="Hill E.A."/>
            <person name="Rabines A."/>
            <person name="Zheng H."/>
            <person name="Allen L.Z."/>
            <person name="Kuo A."/>
            <person name="Grigoriev I.V."/>
            <person name="Allen A.E."/>
            <person name="Hazlebeck D."/>
            <person name="Allen E.E."/>
        </authorList>
    </citation>
    <scope>NUCLEOTIDE SEQUENCE</scope>
    <source>
        <strain evidence="15">Hildebrandi</strain>
    </source>
</reference>
<keyword evidence="9" id="KW-0106">Calcium</keyword>
<evidence type="ECO:0000256" key="6">
    <source>
        <dbReference type="ARBA" id="ARBA00022737"/>
    </source>
</evidence>
<dbReference type="PANTHER" id="PTHR11073">
    <property type="entry name" value="CALRETICULIN AND CALNEXIN"/>
    <property type="match status" value="1"/>
</dbReference>
<feature type="disulfide bond" evidence="12">
    <location>
        <begin position="107"/>
        <end position="141"/>
    </location>
</feature>